<dbReference type="Proteomes" id="UP000032141">
    <property type="component" value="Chromosome C3"/>
</dbReference>
<reference evidence="1" key="2">
    <citation type="submission" date="2015-03" db="UniProtKB">
        <authorList>
            <consortium name="EnsemblPlants"/>
        </authorList>
    </citation>
    <scope>IDENTIFICATION</scope>
</reference>
<reference evidence="1 2" key="1">
    <citation type="journal article" date="2014" name="Genome Biol.">
        <title>Transcriptome and methylome profiling reveals relics of genome dominance in the mesopolyploid Brassica oleracea.</title>
        <authorList>
            <person name="Parkin I.A."/>
            <person name="Koh C."/>
            <person name="Tang H."/>
            <person name="Robinson S.J."/>
            <person name="Kagale S."/>
            <person name="Clarke W.E."/>
            <person name="Town C.D."/>
            <person name="Nixon J."/>
            <person name="Krishnakumar V."/>
            <person name="Bidwell S.L."/>
            <person name="Denoeud F."/>
            <person name="Belcram H."/>
            <person name="Links M.G."/>
            <person name="Just J."/>
            <person name="Clarke C."/>
            <person name="Bender T."/>
            <person name="Huebert T."/>
            <person name="Mason A.S."/>
            <person name="Pires J.C."/>
            <person name="Barker G."/>
            <person name="Moore J."/>
            <person name="Walley P.G."/>
            <person name="Manoli S."/>
            <person name="Batley J."/>
            <person name="Edwards D."/>
            <person name="Nelson M.N."/>
            <person name="Wang X."/>
            <person name="Paterson A.H."/>
            <person name="King G."/>
            <person name="Bancroft I."/>
            <person name="Chalhoub B."/>
            <person name="Sharpe A.G."/>
        </authorList>
    </citation>
    <scope>NUCLEOTIDE SEQUENCE</scope>
    <source>
        <strain evidence="1 2">cv. TO1000</strain>
    </source>
</reference>
<evidence type="ECO:0000313" key="2">
    <source>
        <dbReference type="Proteomes" id="UP000032141"/>
    </source>
</evidence>
<protein>
    <recommendedName>
        <fullName evidence="3">TAFII55 protein conserved region domain-containing protein</fullName>
    </recommendedName>
</protein>
<dbReference type="EnsemblPlants" id="Bo3g045110.1">
    <property type="protein sequence ID" value="Bo3g045110.1"/>
    <property type="gene ID" value="Bo3g045110"/>
</dbReference>
<proteinExistence type="predicted"/>
<organism evidence="1 2">
    <name type="scientific">Brassica oleracea var. oleracea</name>
    <dbReference type="NCBI Taxonomy" id="109376"/>
    <lineage>
        <taxon>Eukaryota</taxon>
        <taxon>Viridiplantae</taxon>
        <taxon>Streptophyta</taxon>
        <taxon>Embryophyta</taxon>
        <taxon>Tracheophyta</taxon>
        <taxon>Spermatophyta</taxon>
        <taxon>Magnoliopsida</taxon>
        <taxon>eudicotyledons</taxon>
        <taxon>Gunneridae</taxon>
        <taxon>Pentapetalae</taxon>
        <taxon>rosids</taxon>
        <taxon>malvids</taxon>
        <taxon>Brassicales</taxon>
        <taxon>Brassicaceae</taxon>
        <taxon>Brassiceae</taxon>
        <taxon>Brassica</taxon>
    </lineage>
</organism>
<dbReference type="eggNOG" id="KOG4011">
    <property type="taxonomic scope" value="Eukaryota"/>
</dbReference>
<dbReference type="AlphaFoldDB" id="A0A0D3B839"/>
<evidence type="ECO:0000313" key="1">
    <source>
        <dbReference type="EnsemblPlants" id="Bo3g045110.1"/>
    </source>
</evidence>
<keyword evidence="2" id="KW-1185">Reference proteome</keyword>
<name>A0A0D3B839_BRAOL</name>
<evidence type="ECO:0008006" key="3">
    <source>
        <dbReference type="Google" id="ProtNLM"/>
    </source>
</evidence>
<dbReference type="STRING" id="109376.A0A0D3B839"/>
<sequence>MEEQFILRVPPSVSERIDRLLSEDASTSDEIPLDLCFSENPKKTFLNLFQELKCV</sequence>
<dbReference type="Gramene" id="Bo3g045110.1">
    <property type="protein sequence ID" value="Bo3g045110.1"/>
    <property type="gene ID" value="Bo3g045110"/>
</dbReference>
<accession>A0A0D3B839</accession>
<dbReference type="HOGENOM" id="CLU_3035142_0_0_1"/>